<gene>
    <name evidence="1" type="ORF">GHJ91_16065</name>
</gene>
<dbReference type="SUPFAM" id="SSF51735">
    <property type="entry name" value="NAD(P)-binding Rossmann-fold domains"/>
    <property type="match status" value="1"/>
</dbReference>
<dbReference type="InterPro" id="IPR036291">
    <property type="entry name" value="NAD(P)-bd_dom_sf"/>
</dbReference>
<organism evidence="1">
    <name type="scientific">Sinorhizobium medicae</name>
    <dbReference type="NCBI Taxonomy" id="110321"/>
    <lineage>
        <taxon>Bacteria</taxon>
        <taxon>Pseudomonadati</taxon>
        <taxon>Pseudomonadota</taxon>
        <taxon>Alphaproteobacteria</taxon>
        <taxon>Hyphomicrobiales</taxon>
        <taxon>Rhizobiaceae</taxon>
        <taxon>Sinorhizobium/Ensifer group</taxon>
        <taxon>Sinorhizobium</taxon>
    </lineage>
</organism>
<dbReference type="EMBL" id="WISB01000106">
    <property type="protein sequence ID" value="MQW70606.1"/>
    <property type="molecule type" value="Genomic_DNA"/>
</dbReference>
<dbReference type="Gene3D" id="3.40.50.720">
    <property type="entry name" value="NAD(P)-binding Rossmann-like Domain"/>
    <property type="match status" value="1"/>
</dbReference>
<dbReference type="AlphaFoldDB" id="A0A6G1WLN3"/>
<evidence type="ECO:0000313" key="1">
    <source>
        <dbReference type="EMBL" id="MQW70606.1"/>
    </source>
</evidence>
<proteinExistence type="predicted"/>
<accession>A0A6G1WLN3</accession>
<protein>
    <submittedName>
        <fullName evidence="1">Uncharacterized protein</fullName>
    </submittedName>
</protein>
<dbReference type="GeneID" id="61612460"/>
<reference evidence="1" key="1">
    <citation type="journal article" date="2013" name="Genome Biol.">
        <title>Comparative genomics of the core and accessory genomes of 48 Sinorhizobium strains comprising five genospecies.</title>
        <authorList>
            <person name="Sugawara M."/>
            <person name="Epstein B."/>
            <person name="Badgley B.D."/>
            <person name="Unno T."/>
            <person name="Xu L."/>
            <person name="Reese J."/>
            <person name="Gyaneshwar P."/>
            <person name="Denny R."/>
            <person name="Mudge J."/>
            <person name="Bharti A.K."/>
            <person name="Farmer A.D."/>
            <person name="May G.D."/>
            <person name="Woodward J.E."/>
            <person name="Medigue C."/>
            <person name="Vallenet D."/>
            <person name="Lajus A."/>
            <person name="Rouy Z."/>
            <person name="Martinez-Vaz B."/>
            <person name="Tiffin P."/>
            <person name="Young N.D."/>
            <person name="Sadowsky M.J."/>
        </authorList>
    </citation>
    <scope>NUCLEOTIDE SEQUENCE</scope>
    <source>
        <strain evidence="1">M1</strain>
    </source>
</reference>
<comment type="caution">
    <text evidence="1">The sequence shown here is derived from an EMBL/GenBank/DDBJ whole genome shotgun (WGS) entry which is preliminary data.</text>
</comment>
<name>A0A6G1WLN3_9HYPH</name>
<dbReference type="RefSeq" id="WP_018209503.1">
    <property type="nucleotide sequence ID" value="NZ_CP104148.1"/>
</dbReference>
<sequence length="98" mass="10505">MRERLAAAYAAIPIIVSPPSIGDDLAINATSAGMSPSDGLPFDLASLSRGALVCEAIMKPARTRLLMEAEKLGHPIQEGRHMLDYQVGAIREFFGLQP</sequence>